<accession>A0ABW8M332</accession>
<reference evidence="1 2" key="1">
    <citation type="submission" date="2024-11" db="EMBL/GenBank/DDBJ databases">
        <title>The Natural Products Discovery Center: Release of the First 8490 Sequenced Strains for Exploring Actinobacteria Biosynthetic Diversity.</title>
        <authorList>
            <person name="Kalkreuter E."/>
            <person name="Kautsar S.A."/>
            <person name="Yang D."/>
            <person name="Bader C.D."/>
            <person name="Teijaro C.N."/>
            <person name="Fluegel L."/>
            <person name="Davis C.M."/>
            <person name="Simpson J.R."/>
            <person name="Lauterbach L."/>
            <person name="Steele A.D."/>
            <person name="Gui C."/>
            <person name="Meng S."/>
            <person name="Li G."/>
            <person name="Viehrig K."/>
            <person name="Ye F."/>
            <person name="Su P."/>
            <person name="Kiefer A.F."/>
            <person name="Nichols A."/>
            <person name="Cepeda A.J."/>
            <person name="Yan W."/>
            <person name="Fan B."/>
            <person name="Jiang Y."/>
            <person name="Adhikari A."/>
            <person name="Zheng C.-J."/>
            <person name="Schuster L."/>
            <person name="Cowan T.M."/>
            <person name="Smanski M.J."/>
            <person name="Chevrette M.G."/>
            <person name="De Carvalho L.P.S."/>
            <person name="Shen B."/>
        </authorList>
    </citation>
    <scope>NUCLEOTIDE SEQUENCE [LARGE SCALE GENOMIC DNA]</scope>
    <source>
        <strain evidence="1 2">NPDC020863</strain>
    </source>
</reference>
<comment type="caution">
    <text evidence="1">The sequence shown here is derived from an EMBL/GenBank/DDBJ whole genome shotgun (WGS) entry which is preliminary data.</text>
</comment>
<dbReference type="RefSeq" id="WP_404748883.1">
    <property type="nucleotide sequence ID" value="NZ_JBJDQH010000028.1"/>
</dbReference>
<sequence>MMAPDGIGVLLRTRREQAGLTREDAALLMAQALGEPFDAENFKRWERETRLPTPRWHRSIEAALGIPLEEIVRARAVSQAFRLQRRTARMDGEEAAAVKRRSFITGTLAVAGVGALPEFAEAHEGIDAALHSSDAAAIAYLESVFERNTGGYHGREPQTVLSEMHEDLHLLRDVLERPHTARDRATVVRTAAGLTGLVAIIQHDRGNQQDAQRWFTTAARAASESGDRQMMAWVLARHAMVPLNYGAPRAAADLAARARRIAGNTPSAAAALAAAVSSRALAATGDRRGALNAVAQARGTIEQLDRTGLADTWFGYPPQKHSVHLSQAFTLLGETKQAYAEQDAALALTNSPSVMTRALLALDNAQCLLADRDPRGAADMATEMWHHLPKGFRTGLVRTRTETLHDGLTGKPRDQLTEVLSA</sequence>
<dbReference type="SUPFAM" id="SSF47413">
    <property type="entry name" value="lambda repressor-like DNA-binding domains"/>
    <property type="match status" value="1"/>
</dbReference>
<dbReference type="InterPro" id="IPR010982">
    <property type="entry name" value="Lambda_DNA-bd_dom_sf"/>
</dbReference>
<gene>
    <name evidence="1" type="ORF">ACI2L5_48075</name>
</gene>
<dbReference type="Proteomes" id="UP001620295">
    <property type="component" value="Unassembled WGS sequence"/>
</dbReference>
<keyword evidence="2" id="KW-1185">Reference proteome</keyword>
<dbReference type="Gene3D" id="1.10.260.40">
    <property type="entry name" value="lambda repressor-like DNA-binding domains"/>
    <property type="match status" value="1"/>
</dbReference>
<evidence type="ECO:0000313" key="2">
    <source>
        <dbReference type="Proteomes" id="UP001620295"/>
    </source>
</evidence>
<proteinExistence type="predicted"/>
<dbReference type="EMBL" id="JBJDQH010000028">
    <property type="protein sequence ID" value="MFK4272588.1"/>
    <property type="molecule type" value="Genomic_DNA"/>
</dbReference>
<protein>
    <submittedName>
        <fullName evidence="1">Multiprotein-bridging factor 1 family protein</fullName>
    </submittedName>
</protein>
<dbReference type="InterPro" id="IPR001387">
    <property type="entry name" value="Cro/C1-type_HTH"/>
</dbReference>
<evidence type="ECO:0000313" key="1">
    <source>
        <dbReference type="EMBL" id="MFK4272588.1"/>
    </source>
</evidence>
<organism evidence="1 2">
    <name type="scientific">Streptomyces milbemycinicus</name>
    <dbReference type="NCBI Taxonomy" id="476552"/>
    <lineage>
        <taxon>Bacteria</taxon>
        <taxon>Bacillati</taxon>
        <taxon>Actinomycetota</taxon>
        <taxon>Actinomycetes</taxon>
        <taxon>Kitasatosporales</taxon>
        <taxon>Streptomycetaceae</taxon>
        <taxon>Streptomyces</taxon>
    </lineage>
</organism>
<dbReference type="CDD" id="cd00093">
    <property type="entry name" value="HTH_XRE"/>
    <property type="match status" value="1"/>
</dbReference>
<name>A0ABW8M332_9ACTN</name>